<dbReference type="RefSeq" id="WP_290265610.1">
    <property type="nucleotide sequence ID" value="NZ_JAUFQG010000006.1"/>
</dbReference>
<dbReference type="EMBL" id="JBHSCX010000005">
    <property type="protein sequence ID" value="MFC4362177.1"/>
    <property type="molecule type" value="Genomic_DNA"/>
</dbReference>
<dbReference type="InterPro" id="IPR023393">
    <property type="entry name" value="START-like_dom_sf"/>
</dbReference>
<keyword evidence="2" id="KW-1185">Reference proteome</keyword>
<dbReference type="InterPro" id="IPR019587">
    <property type="entry name" value="Polyketide_cyclase/dehydratase"/>
</dbReference>
<dbReference type="CDD" id="cd07821">
    <property type="entry name" value="PYR_PYL_RCAR_like"/>
    <property type="match status" value="1"/>
</dbReference>
<organism evidence="1 2">
    <name type="scientific">Simiduia curdlanivorans</name>
    <dbReference type="NCBI Taxonomy" id="1492769"/>
    <lineage>
        <taxon>Bacteria</taxon>
        <taxon>Pseudomonadati</taxon>
        <taxon>Pseudomonadota</taxon>
        <taxon>Gammaproteobacteria</taxon>
        <taxon>Cellvibrionales</taxon>
        <taxon>Cellvibrionaceae</taxon>
        <taxon>Simiduia</taxon>
    </lineage>
</organism>
<reference evidence="2" key="1">
    <citation type="journal article" date="2019" name="Int. J. Syst. Evol. Microbiol.">
        <title>The Global Catalogue of Microorganisms (GCM) 10K type strain sequencing project: providing services to taxonomists for standard genome sequencing and annotation.</title>
        <authorList>
            <consortium name="The Broad Institute Genomics Platform"/>
            <consortium name="The Broad Institute Genome Sequencing Center for Infectious Disease"/>
            <person name="Wu L."/>
            <person name="Ma J."/>
        </authorList>
    </citation>
    <scope>NUCLEOTIDE SEQUENCE [LARGE SCALE GENOMIC DNA]</scope>
    <source>
        <strain evidence="2">CECT 8570</strain>
    </source>
</reference>
<proteinExistence type="predicted"/>
<gene>
    <name evidence="1" type="ORF">ACFOX3_07685</name>
</gene>
<protein>
    <submittedName>
        <fullName evidence="1">SRPBCC family protein</fullName>
    </submittedName>
</protein>
<evidence type="ECO:0000313" key="1">
    <source>
        <dbReference type="EMBL" id="MFC4362177.1"/>
    </source>
</evidence>
<dbReference type="Pfam" id="PF10604">
    <property type="entry name" value="Polyketide_cyc2"/>
    <property type="match status" value="1"/>
</dbReference>
<dbReference type="Proteomes" id="UP001595840">
    <property type="component" value="Unassembled WGS sequence"/>
</dbReference>
<comment type="caution">
    <text evidence="1">The sequence shown here is derived from an EMBL/GenBank/DDBJ whole genome shotgun (WGS) entry which is preliminary data.</text>
</comment>
<dbReference type="SUPFAM" id="SSF55961">
    <property type="entry name" value="Bet v1-like"/>
    <property type="match status" value="1"/>
</dbReference>
<dbReference type="Gene3D" id="3.30.530.20">
    <property type="match status" value="1"/>
</dbReference>
<accession>A0ABV8V4Z8</accession>
<name>A0ABV8V4Z8_9GAMM</name>
<sequence length="145" mass="16329">MSHQHIEIELQFHCTPEALFQQLSDHVQFGKIVGANIQRIVDSKSTNRNGLGAVRRITIAPGLSFDETITRFDAPDLMEYRITRGSPVKEHWGRLAFKPHAHGCVLFYTIDFSAKLPGTGWLLKPLIEGPIRRGLTRLQATLQGK</sequence>
<evidence type="ECO:0000313" key="2">
    <source>
        <dbReference type="Proteomes" id="UP001595840"/>
    </source>
</evidence>